<evidence type="ECO:0000256" key="2">
    <source>
        <dbReference type="SAM" id="SignalP"/>
    </source>
</evidence>
<evidence type="ECO:0000313" key="3">
    <source>
        <dbReference type="EMBL" id="CAG8773803.1"/>
    </source>
</evidence>
<protein>
    <submittedName>
        <fullName evidence="3">21498_t:CDS:1</fullName>
    </submittedName>
</protein>
<gene>
    <name evidence="3" type="ORF">GMARGA_LOCUS18838</name>
</gene>
<feature type="region of interest" description="Disordered" evidence="1">
    <location>
        <begin position="272"/>
        <end position="302"/>
    </location>
</feature>
<reference evidence="3 4" key="1">
    <citation type="submission" date="2021-06" db="EMBL/GenBank/DDBJ databases">
        <authorList>
            <person name="Kallberg Y."/>
            <person name="Tangrot J."/>
            <person name="Rosling A."/>
        </authorList>
    </citation>
    <scope>NUCLEOTIDE SEQUENCE [LARGE SCALE GENOMIC DNA]</scope>
    <source>
        <strain evidence="3 4">120-4 pot B 10/14</strain>
    </source>
</reference>
<keyword evidence="4" id="KW-1185">Reference proteome</keyword>
<keyword evidence="2" id="KW-0732">Signal</keyword>
<dbReference type="EMBL" id="CAJVQB010015306">
    <property type="protein sequence ID" value="CAG8773803.1"/>
    <property type="molecule type" value="Genomic_DNA"/>
</dbReference>
<feature type="signal peptide" evidence="2">
    <location>
        <begin position="1"/>
        <end position="17"/>
    </location>
</feature>
<comment type="caution">
    <text evidence="3">The sequence shown here is derived from an EMBL/GenBank/DDBJ whole genome shotgun (WGS) entry which is preliminary data.</text>
</comment>
<feature type="chain" id="PRO_5046298049" evidence="2">
    <location>
        <begin position="18"/>
        <end position="302"/>
    </location>
</feature>
<sequence>MLKVFIILITLFQGALTGNAVIFQTPDVLTISYIKKNPNFYDYCDQQLEDVVGIDEYHSFEACKGLSYSANNDPPTNFSNMNGIGGDFDKWARSKEYRGYIHIPSFNVKCDAKGYLVSANPRDPDYRNQENPTKNPEKVADVERNPYGFTKIPIPLKFSITYKYKPADIYAEDPTFIGFQSKPKTFNNNDTCLNILDFRTSRLSHDERYIQQEMTKTDAPFIFTYVNMKVCCNRQVSVTVSRSIFPQTRLYIDGKMFSEQEQTDLGRFILSGGRQPDSSKLSKDGHGKTAPSGKQLTWNKKV</sequence>
<name>A0ABN7VI48_GIGMA</name>
<dbReference type="Proteomes" id="UP000789901">
    <property type="component" value="Unassembled WGS sequence"/>
</dbReference>
<evidence type="ECO:0000256" key="1">
    <source>
        <dbReference type="SAM" id="MobiDB-lite"/>
    </source>
</evidence>
<accession>A0ABN7VI48</accession>
<evidence type="ECO:0000313" key="4">
    <source>
        <dbReference type="Proteomes" id="UP000789901"/>
    </source>
</evidence>
<feature type="compositionally biased region" description="Polar residues" evidence="1">
    <location>
        <begin position="292"/>
        <end position="302"/>
    </location>
</feature>
<organism evidence="3 4">
    <name type="scientific">Gigaspora margarita</name>
    <dbReference type="NCBI Taxonomy" id="4874"/>
    <lineage>
        <taxon>Eukaryota</taxon>
        <taxon>Fungi</taxon>
        <taxon>Fungi incertae sedis</taxon>
        <taxon>Mucoromycota</taxon>
        <taxon>Glomeromycotina</taxon>
        <taxon>Glomeromycetes</taxon>
        <taxon>Diversisporales</taxon>
        <taxon>Gigasporaceae</taxon>
        <taxon>Gigaspora</taxon>
    </lineage>
</organism>
<proteinExistence type="predicted"/>